<evidence type="ECO:0000313" key="3">
    <source>
        <dbReference type="Proteomes" id="UP001221757"/>
    </source>
</evidence>
<dbReference type="Proteomes" id="UP001221757">
    <property type="component" value="Unassembled WGS sequence"/>
</dbReference>
<feature type="region of interest" description="Disordered" evidence="1">
    <location>
        <begin position="463"/>
        <end position="496"/>
    </location>
</feature>
<keyword evidence="3" id="KW-1185">Reference proteome</keyword>
<feature type="compositionally biased region" description="Low complexity" evidence="1">
    <location>
        <begin position="333"/>
        <end position="346"/>
    </location>
</feature>
<gene>
    <name evidence="2" type="ORF">B0H17DRAFT_1144005</name>
</gene>
<dbReference type="AlphaFoldDB" id="A0AAD7CUI0"/>
<feature type="region of interest" description="Disordered" evidence="1">
    <location>
        <begin position="221"/>
        <end position="285"/>
    </location>
</feature>
<organism evidence="2 3">
    <name type="scientific">Mycena rosella</name>
    <name type="common">Pink bonnet</name>
    <name type="synonym">Agaricus rosellus</name>
    <dbReference type="NCBI Taxonomy" id="1033263"/>
    <lineage>
        <taxon>Eukaryota</taxon>
        <taxon>Fungi</taxon>
        <taxon>Dikarya</taxon>
        <taxon>Basidiomycota</taxon>
        <taxon>Agaricomycotina</taxon>
        <taxon>Agaricomycetes</taxon>
        <taxon>Agaricomycetidae</taxon>
        <taxon>Agaricales</taxon>
        <taxon>Marasmiineae</taxon>
        <taxon>Mycenaceae</taxon>
        <taxon>Mycena</taxon>
    </lineage>
</organism>
<feature type="compositionally biased region" description="Polar residues" evidence="1">
    <location>
        <begin position="347"/>
        <end position="370"/>
    </location>
</feature>
<feature type="compositionally biased region" description="Basic and acidic residues" evidence="1">
    <location>
        <begin position="268"/>
        <end position="277"/>
    </location>
</feature>
<protein>
    <submittedName>
        <fullName evidence="2">Uncharacterized protein</fullName>
    </submittedName>
</protein>
<feature type="region of interest" description="Disordered" evidence="1">
    <location>
        <begin position="1"/>
        <end position="63"/>
    </location>
</feature>
<name>A0AAD7CUI0_MYCRO</name>
<comment type="caution">
    <text evidence="2">The sequence shown here is derived from an EMBL/GenBank/DDBJ whole genome shotgun (WGS) entry which is preliminary data.</text>
</comment>
<proteinExistence type="predicted"/>
<dbReference type="EMBL" id="JARKIE010000231">
    <property type="protein sequence ID" value="KAJ7663597.1"/>
    <property type="molecule type" value="Genomic_DNA"/>
</dbReference>
<evidence type="ECO:0000256" key="1">
    <source>
        <dbReference type="SAM" id="MobiDB-lite"/>
    </source>
</evidence>
<feature type="compositionally biased region" description="Acidic residues" evidence="1">
    <location>
        <begin position="221"/>
        <end position="244"/>
    </location>
</feature>
<evidence type="ECO:0000313" key="2">
    <source>
        <dbReference type="EMBL" id="KAJ7663597.1"/>
    </source>
</evidence>
<feature type="region of interest" description="Disordered" evidence="1">
    <location>
        <begin position="307"/>
        <end position="396"/>
    </location>
</feature>
<sequence>MDHQLNRAPDQGTASSQPKATAEDAELETNSNLRKKRKSGATDREPPTSKKLKGKSTKERKEVKGEYVEVGQIVALTWGTSGRPGSLTLNRTKAPNAKDISFMRNNGLAVMAVPGNPLRINTAWTAKRCTEYFATLFPDLFRHLDRHPPKADARHSHTQQQQQWLGVIKTNQSVSLAGDQLPTGAELAFNCKCKGQSASERPLFLATKICISSARYTTWDIDSESEGPEEEEEADFDMLDDSEESPSKPAPKSKGKEKALATTPFKDTTVKIEKPDPDSPLLPDMKKAARMRTRIFSGALEWKPVLRTDPISGSSDDGRPETIEVSDDDTDLPDPSALSASIPSSANAHTTQPTSNHTSPLFTQFASDRSPSPEPEYNFSLPPSPTEKMSGTSSGWASTSSFLSSSSAVVLCHFSLGELIILTLDHHFSTPSALVPPPATNSSAAAWASSLSLPSTTIYSTPSASASTTSVGSNPNAAGLSHPTAFMRRGGKPLEA</sequence>
<reference evidence="2" key="1">
    <citation type="submission" date="2023-03" db="EMBL/GenBank/DDBJ databases">
        <title>Massive genome expansion in bonnet fungi (Mycena s.s.) driven by repeated elements and novel gene families across ecological guilds.</title>
        <authorList>
            <consortium name="Lawrence Berkeley National Laboratory"/>
            <person name="Harder C.B."/>
            <person name="Miyauchi S."/>
            <person name="Viragh M."/>
            <person name="Kuo A."/>
            <person name="Thoen E."/>
            <person name="Andreopoulos B."/>
            <person name="Lu D."/>
            <person name="Skrede I."/>
            <person name="Drula E."/>
            <person name="Henrissat B."/>
            <person name="Morin E."/>
            <person name="Kohler A."/>
            <person name="Barry K."/>
            <person name="LaButti K."/>
            <person name="Morin E."/>
            <person name="Salamov A."/>
            <person name="Lipzen A."/>
            <person name="Mereny Z."/>
            <person name="Hegedus B."/>
            <person name="Baldrian P."/>
            <person name="Stursova M."/>
            <person name="Weitz H."/>
            <person name="Taylor A."/>
            <person name="Grigoriev I.V."/>
            <person name="Nagy L.G."/>
            <person name="Martin F."/>
            <person name="Kauserud H."/>
        </authorList>
    </citation>
    <scope>NUCLEOTIDE SEQUENCE</scope>
    <source>
        <strain evidence="2">CBHHK067</strain>
    </source>
</reference>
<accession>A0AAD7CUI0</accession>